<feature type="compositionally biased region" description="Basic residues" evidence="1">
    <location>
        <begin position="14"/>
        <end position="25"/>
    </location>
</feature>
<accession>A0A0A9D4G6</accession>
<protein>
    <submittedName>
        <fullName evidence="2">Uncharacterized protein</fullName>
    </submittedName>
</protein>
<dbReference type="EMBL" id="GBRH01219298">
    <property type="protein sequence ID" value="JAD78597.1"/>
    <property type="molecule type" value="Transcribed_RNA"/>
</dbReference>
<feature type="compositionally biased region" description="Low complexity" evidence="1">
    <location>
        <begin position="1"/>
        <end position="13"/>
    </location>
</feature>
<dbReference type="AlphaFoldDB" id="A0A0A9D4G6"/>
<proteinExistence type="predicted"/>
<evidence type="ECO:0000256" key="1">
    <source>
        <dbReference type="SAM" id="MobiDB-lite"/>
    </source>
</evidence>
<reference evidence="2" key="1">
    <citation type="submission" date="2014-09" db="EMBL/GenBank/DDBJ databases">
        <authorList>
            <person name="Magalhaes I.L.F."/>
            <person name="Oliveira U."/>
            <person name="Santos F.R."/>
            <person name="Vidigal T.H.D.A."/>
            <person name="Brescovit A.D."/>
            <person name="Santos A.J."/>
        </authorList>
    </citation>
    <scope>NUCLEOTIDE SEQUENCE</scope>
    <source>
        <tissue evidence="2">Shoot tissue taken approximately 20 cm above the soil surface</tissue>
    </source>
</reference>
<reference evidence="2" key="2">
    <citation type="journal article" date="2015" name="Data Brief">
        <title>Shoot transcriptome of the giant reed, Arundo donax.</title>
        <authorList>
            <person name="Barrero R.A."/>
            <person name="Guerrero F.D."/>
            <person name="Moolhuijzen P."/>
            <person name="Goolsby J.A."/>
            <person name="Tidwell J."/>
            <person name="Bellgard S.E."/>
            <person name="Bellgard M.I."/>
        </authorList>
    </citation>
    <scope>NUCLEOTIDE SEQUENCE</scope>
    <source>
        <tissue evidence="2">Shoot tissue taken approximately 20 cm above the soil surface</tissue>
    </source>
</reference>
<organism evidence="2">
    <name type="scientific">Arundo donax</name>
    <name type="common">Giant reed</name>
    <name type="synonym">Donax arundinaceus</name>
    <dbReference type="NCBI Taxonomy" id="35708"/>
    <lineage>
        <taxon>Eukaryota</taxon>
        <taxon>Viridiplantae</taxon>
        <taxon>Streptophyta</taxon>
        <taxon>Embryophyta</taxon>
        <taxon>Tracheophyta</taxon>
        <taxon>Spermatophyta</taxon>
        <taxon>Magnoliopsida</taxon>
        <taxon>Liliopsida</taxon>
        <taxon>Poales</taxon>
        <taxon>Poaceae</taxon>
        <taxon>PACMAD clade</taxon>
        <taxon>Arundinoideae</taxon>
        <taxon>Arundineae</taxon>
        <taxon>Arundo</taxon>
    </lineage>
</organism>
<name>A0A0A9D4G6_ARUDO</name>
<sequence>MKQQSKSKGQSSARLRRPCRTRAPRRSTQTSPAAAASPLLLLVAATPLGPLLRHLLRPLGVTARRQRNNKIRRGGEGWGH</sequence>
<evidence type="ECO:0000313" key="2">
    <source>
        <dbReference type="EMBL" id="JAD78597.1"/>
    </source>
</evidence>
<feature type="region of interest" description="Disordered" evidence="1">
    <location>
        <begin position="1"/>
        <end position="34"/>
    </location>
</feature>